<protein>
    <submittedName>
        <fullName evidence="2">Glycosyltransferase family 2 protein</fullName>
    </submittedName>
</protein>
<dbReference type="AlphaFoldDB" id="A0A7V8VHE3"/>
<evidence type="ECO:0000259" key="1">
    <source>
        <dbReference type="Pfam" id="PF00535"/>
    </source>
</evidence>
<keyword evidence="3" id="KW-1185">Reference proteome</keyword>
<dbReference type="GO" id="GO:0016740">
    <property type="term" value="F:transferase activity"/>
    <property type="evidence" value="ECO:0007669"/>
    <property type="project" value="UniProtKB-KW"/>
</dbReference>
<proteinExistence type="predicted"/>
<dbReference type="PANTHER" id="PTHR43179:SF7">
    <property type="entry name" value="RHAMNOSYLTRANSFERASE WBBL"/>
    <property type="match status" value="1"/>
</dbReference>
<gene>
    <name evidence="2" type="ORF">H0921_17460</name>
</gene>
<organism evidence="2 3">
    <name type="scientific">Thermogemmata fonticola</name>
    <dbReference type="NCBI Taxonomy" id="2755323"/>
    <lineage>
        <taxon>Bacteria</taxon>
        <taxon>Pseudomonadati</taxon>
        <taxon>Planctomycetota</taxon>
        <taxon>Planctomycetia</taxon>
        <taxon>Gemmatales</taxon>
        <taxon>Gemmataceae</taxon>
        <taxon>Thermogemmata</taxon>
    </lineage>
</organism>
<name>A0A7V8VHE3_9BACT</name>
<dbReference type="CDD" id="cd04186">
    <property type="entry name" value="GT_2_like_c"/>
    <property type="match status" value="1"/>
</dbReference>
<dbReference type="RefSeq" id="WP_194539814.1">
    <property type="nucleotide sequence ID" value="NZ_JACEFB010000025.1"/>
</dbReference>
<keyword evidence="2" id="KW-0808">Transferase</keyword>
<dbReference type="PANTHER" id="PTHR43179">
    <property type="entry name" value="RHAMNOSYLTRANSFERASE WBBL"/>
    <property type="match status" value="1"/>
</dbReference>
<dbReference type="SUPFAM" id="SSF53448">
    <property type="entry name" value="Nucleotide-diphospho-sugar transferases"/>
    <property type="match status" value="1"/>
</dbReference>
<comment type="caution">
    <text evidence="2">The sequence shown here is derived from an EMBL/GenBank/DDBJ whole genome shotgun (WGS) entry which is preliminary data.</text>
</comment>
<dbReference type="InterPro" id="IPR001173">
    <property type="entry name" value="Glyco_trans_2-like"/>
</dbReference>
<dbReference type="Gene3D" id="3.90.550.10">
    <property type="entry name" value="Spore Coat Polysaccharide Biosynthesis Protein SpsA, Chain A"/>
    <property type="match status" value="1"/>
</dbReference>
<evidence type="ECO:0000313" key="2">
    <source>
        <dbReference type="EMBL" id="MBA2227950.1"/>
    </source>
</evidence>
<dbReference type="Pfam" id="PF00535">
    <property type="entry name" value="Glycos_transf_2"/>
    <property type="match status" value="1"/>
</dbReference>
<dbReference type="Proteomes" id="UP000542342">
    <property type="component" value="Unassembled WGS sequence"/>
</dbReference>
<reference evidence="2 3" key="1">
    <citation type="submission" date="2020-07" db="EMBL/GenBank/DDBJ databases">
        <title>Thermogemmata thermophila gen. nov., sp. nov., a novel moderate thermophilic planctomycete from a Kamchatka hot spring.</title>
        <authorList>
            <person name="Elcheninov A.G."/>
            <person name="Podosokorskaya O.A."/>
            <person name="Kovaleva O.L."/>
            <person name="Novikov A."/>
            <person name="Bonch-Osmolovskaya E.A."/>
            <person name="Toshchakov S.V."/>
            <person name="Kublanov I.V."/>
        </authorList>
    </citation>
    <scope>NUCLEOTIDE SEQUENCE [LARGE SCALE GENOMIC DNA]</scope>
    <source>
        <strain evidence="2 3">2918</strain>
    </source>
</reference>
<sequence length="332" mass="37450">MEKREEVVVVSVCVVNWNSREVLRRCLESLVCQEHGVPYEVVVVDNGSWDGAAEMVERDFAGVKLIRNAGNAGYAAACNQGWRVCRGRYVLFLNNDTEVPAGALAKLVGVAERCRDGVLFAPRLRGGDGQVQVSWRGELTWGALWHRVGWLRWTGWYRGAYEQYRRGGAVVVGHGSGQEEGVQEVAAVLGCAVLVRREALEAVGGWDEGYRFGVEDLDLCRRLRELGKLYYVGGVEVVHYGRVASRENIGYVVGGVACGYVRYMRRWGVGGWRLWWYKVAVTVDVPWQCVVKGVEGLVRWVVGRREAARRSWRAMRGNWFFLGRGLVEFWRS</sequence>
<dbReference type="EMBL" id="JACEFB010000025">
    <property type="protein sequence ID" value="MBA2227950.1"/>
    <property type="molecule type" value="Genomic_DNA"/>
</dbReference>
<feature type="domain" description="Glycosyltransferase 2-like" evidence="1">
    <location>
        <begin position="11"/>
        <end position="139"/>
    </location>
</feature>
<dbReference type="InterPro" id="IPR029044">
    <property type="entry name" value="Nucleotide-diphossugar_trans"/>
</dbReference>
<accession>A0A7V8VHE3</accession>
<evidence type="ECO:0000313" key="3">
    <source>
        <dbReference type="Proteomes" id="UP000542342"/>
    </source>
</evidence>